<gene>
    <name evidence="1" type="ORF">SDC9_128336</name>
</gene>
<proteinExistence type="predicted"/>
<name>A0A645CWI6_9ZZZZ</name>
<comment type="caution">
    <text evidence="1">The sequence shown here is derived from an EMBL/GenBank/DDBJ whole genome shotgun (WGS) entry which is preliminary data.</text>
</comment>
<sequence>MQQRTGKVQPRFHAFGIVAHPFIRIVLQPHRRQQRARGAGRFAVQRRKKAQIFGGGQLFVKGRKFKVDADLLIKIRIVPPALLPGKLHRPAIARQQPHQNFLQCGFARARRPQKAENFPLCDRKIHVLDQVLFWGIPKR</sequence>
<dbReference type="AlphaFoldDB" id="A0A645CWI6"/>
<dbReference type="EMBL" id="VSSQ01030669">
    <property type="protein sequence ID" value="MPM81284.1"/>
    <property type="molecule type" value="Genomic_DNA"/>
</dbReference>
<evidence type="ECO:0000313" key="1">
    <source>
        <dbReference type="EMBL" id="MPM81284.1"/>
    </source>
</evidence>
<protein>
    <submittedName>
        <fullName evidence="1">Uncharacterized protein</fullName>
    </submittedName>
</protein>
<accession>A0A645CWI6</accession>
<organism evidence="1">
    <name type="scientific">bioreactor metagenome</name>
    <dbReference type="NCBI Taxonomy" id="1076179"/>
    <lineage>
        <taxon>unclassified sequences</taxon>
        <taxon>metagenomes</taxon>
        <taxon>ecological metagenomes</taxon>
    </lineage>
</organism>
<dbReference type="AntiFam" id="ANF00095">
    <property type="entry name" value="Shadow ORF (opposite ABC transporters)"/>
</dbReference>
<reference evidence="1" key="1">
    <citation type="submission" date="2019-08" db="EMBL/GenBank/DDBJ databases">
        <authorList>
            <person name="Kucharzyk K."/>
            <person name="Murdoch R.W."/>
            <person name="Higgins S."/>
            <person name="Loffler F."/>
        </authorList>
    </citation>
    <scope>NUCLEOTIDE SEQUENCE</scope>
</reference>